<gene>
    <name evidence="2" type="ORF">ACFYKT_00030</name>
</gene>
<feature type="transmembrane region" description="Helical" evidence="1">
    <location>
        <begin position="38"/>
        <end position="57"/>
    </location>
</feature>
<dbReference type="InterPro" id="IPR008407">
    <property type="entry name" value="Brnchd-chn_aa_trnsp_AzlD"/>
</dbReference>
<feature type="transmembrane region" description="Helical" evidence="1">
    <location>
        <begin position="6"/>
        <end position="26"/>
    </location>
</feature>
<reference evidence="2 3" key="1">
    <citation type="submission" date="2024-08" db="EMBL/GenBank/DDBJ databases">
        <title>Two novel Cytobacillus novel species.</title>
        <authorList>
            <person name="Liu G."/>
        </authorList>
    </citation>
    <scope>NUCLEOTIDE SEQUENCE [LARGE SCALE GENOMIC DNA]</scope>
    <source>
        <strain evidence="2 3">FJAT-53684</strain>
    </source>
</reference>
<evidence type="ECO:0000256" key="1">
    <source>
        <dbReference type="SAM" id="Phobius"/>
    </source>
</evidence>
<evidence type="ECO:0000313" key="2">
    <source>
        <dbReference type="EMBL" id="MFE8694737.1"/>
    </source>
</evidence>
<comment type="caution">
    <text evidence="2">The sequence shown here is derived from an EMBL/GenBank/DDBJ whole genome shotgun (WGS) entry which is preliminary data.</text>
</comment>
<organism evidence="2 3">
    <name type="scientific">Cytobacillus mangrovibacter</name>
    <dbReference type="NCBI Taxonomy" id="3299024"/>
    <lineage>
        <taxon>Bacteria</taxon>
        <taxon>Bacillati</taxon>
        <taxon>Bacillota</taxon>
        <taxon>Bacilli</taxon>
        <taxon>Bacillales</taxon>
        <taxon>Bacillaceae</taxon>
        <taxon>Cytobacillus</taxon>
    </lineage>
</organism>
<dbReference type="Pfam" id="PF05437">
    <property type="entry name" value="AzlD"/>
    <property type="match status" value="1"/>
</dbReference>
<feature type="transmembrane region" description="Helical" evidence="1">
    <location>
        <begin position="85"/>
        <end position="104"/>
    </location>
</feature>
<sequence>MFNHWILIGLLSIITYLSRMAGIELMAKRKMSPTVSLYFQYVPVAIISALIIKQIFVPINGELVISLPILIGCLATAIAIRLIKVFLPSVFIGAVIGMVSRYFFG</sequence>
<keyword evidence="1" id="KW-1133">Transmembrane helix</keyword>
<keyword evidence="1" id="KW-0472">Membrane</keyword>
<name>A0ABW6JS94_9BACI</name>
<protein>
    <submittedName>
        <fullName evidence="2">AzlD domain-containing protein</fullName>
    </submittedName>
</protein>
<dbReference type="RefSeq" id="WP_389213623.1">
    <property type="nucleotide sequence ID" value="NZ_JBIACJ010000001.1"/>
</dbReference>
<dbReference type="Proteomes" id="UP001601058">
    <property type="component" value="Unassembled WGS sequence"/>
</dbReference>
<accession>A0ABW6JS94</accession>
<keyword evidence="1" id="KW-0812">Transmembrane</keyword>
<evidence type="ECO:0000313" key="3">
    <source>
        <dbReference type="Proteomes" id="UP001601058"/>
    </source>
</evidence>
<proteinExistence type="predicted"/>
<dbReference type="EMBL" id="JBIACJ010000001">
    <property type="protein sequence ID" value="MFE8694737.1"/>
    <property type="molecule type" value="Genomic_DNA"/>
</dbReference>
<keyword evidence="3" id="KW-1185">Reference proteome</keyword>
<feature type="transmembrane region" description="Helical" evidence="1">
    <location>
        <begin position="63"/>
        <end position="80"/>
    </location>
</feature>